<name>A0A8K0GVI4_9ROSA</name>
<feature type="chain" id="PRO_5035434699" evidence="1">
    <location>
        <begin position="18"/>
        <end position="255"/>
    </location>
</feature>
<reference evidence="2" key="1">
    <citation type="submission" date="2020-03" db="EMBL/GenBank/DDBJ databases">
        <title>A high-quality chromosome-level genome assembly of a woody plant with both climbing and erect habits, Rhamnella rubrinervis.</title>
        <authorList>
            <person name="Lu Z."/>
            <person name="Yang Y."/>
            <person name="Zhu X."/>
            <person name="Sun Y."/>
        </authorList>
    </citation>
    <scope>NUCLEOTIDE SEQUENCE</scope>
    <source>
        <strain evidence="2">BYM</strain>
        <tissue evidence="2">Leaf</tissue>
    </source>
</reference>
<protein>
    <submittedName>
        <fullName evidence="2">Uncharacterized protein</fullName>
    </submittedName>
</protein>
<feature type="signal peptide" evidence="1">
    <location>
        <begin position="1"/>
        <end position="17"/>
    </location>
</feature>
<evidence type="ECO:0000313" key="2">
    <source>
        <dbReference type="EMBL" id="KAF3438883.1"/>
    </source>
</evidence>
<proteinExistence type="predicted"/>
<evidence type="ECO:0000313" key="3">
    <source>
        <dbReference type="Proteomes" id="UP000796880"/>
    </source>
</evidence>
<evidence type="ECO:0000256" key="1">
    <source>
        <dbReference type="SAM" id="SignalP"/>
    </source>
</evidence>
<gene>
    <name evidence="2" type="ORF">FNV43_RR17158</name>
</gene>
<dbReference type="Proteomes" id="UP000796880">
    <property type="component" value="Unassembled WGS sequence"/>
</dbReference>
<organism evidence="2 3">
    <name type="scientific">Rhamnella rubrinervis</name>
    <dbReference type="NCBI Taxonomy" id="2594499"/>
    <lineage>
        <taxon>Eukaryota</taxon>
        <taxon>Viridiplantae</taxon>
        <taxon>Streptophyta</taxon>
        <taxon>Embryophyta</taxon>
        <taxon>Tracheophyta</taxon>
        <taxon>Spermatophyta</taxon>
        <taxon>Magnoliopsida</taxon>
        <taxon>eudicotyledons</taxon>
        <taxon>Gunneridae</taxon>
        <taxon>Pentapetalae</taxon>
        <taxon>rosids</taxon>
        <taxon>fabids</taxon>
        <taxon>Rosales</taxon>
        <taxon>Rhamnaceae</taxon>
        <taxon>rhamnoid group</taxon>
        <taxon>Rhamneae</taxon>
        <taxon>Rhamnella</taxon>
    </lineage>
</organism>
<dbReference type="AlphaFoldDB" id="A0A8K0GVI4"/>
<keyword evidence="3" id="KW-1185">Reference proteome</keyword>
<sequence>MRKGPNFLSLSLLYVLAGKHPLQRVEKVEQRLDNVDKQIRDINVKLTQILAALNLGNKQTIIDYEKEEDLGVQQNPRVVKKTDFGLNKKHQEDTPLRVYKRRNRDVQGESKVQNSRREQYEGISHEMEARGKLPQAATPIFREGDEVVDSLKATIVEIKELVLQINQGMKDHEKDCRLVLEQHVFDVEHKVEVLGQEKTVGNLTFARLKRIYVFGVYQNHRKKESYNIGRVSSTATKLGMSFLQVEEIDVGYVVI</sequence>
<keyword evidence="1" id="KW-0732">Signal</keyword>
<dbReference type="EMBL" id="VOIH02000008">
    <property type="protein sequence ID" value="KAF3438883.1"/>
    <property type="molecule type" value="Genomic_DNA"/>
</dbReference>
<comment type="caution">
    <text evidence="2">The sequence shown here is derived from an EMBL/GenBank/DDBJ whole genome shotgun (WGS) entry which is preliminary data.</text>
</comment>
<accession>A0A8K0GVI4</accession>